<organism evidence="2 3">
    <name type="scientific">Aldrovandia affinis</name>
    <dbReference type="NCBI Taxonomy" id="143900"/>
    <lineage>
        <taxon>Eukaryota</taxon>
        <taxon>Metazoa</taxon>
        <taxon>Chordata</taxon>
        <taxon>Craniata</taxon>
        <taxon>Vertebrata</taxon>
        <taxon>Euteleostomi</taxon>
        <taxon>Actinopterygii</taxon>
        <taxon>Neopterygii</taxon>
        <taxon>Teleostei</taxon>
        <taxon>Notacanthiformes</taxon>
        <taxon>Halosauridae</taxon>
        <taxon>Aldrovandia</taxon>
    </lineage>
</organism>
<dbReference type="Proteomes" id="UP001221898">
    <property type="component" value="Unassembled WGS sequence"/>
</dbReference>
<proteinExistence type="predicted"/>
<evidence type="ECO:0000256" key="1">
    <source>
        <dbReference type="SAM" id="MobiDB-lite"/>
    </source>
</evidence>
<keyword evidence="3" id="KW-1185">Reference proteome</keyword>
<name>A0AAD7WB52_9TELE</name>
<evidence type="ECO:0000313" key="3">
    <source>
        <dbReference type="Proteomes" id="UP001221898"/>
    </source>
</evidence>
<reference evidence="2" key="1">
    <citation type="journal article" date="2023" name="Science">
        <title>Genome structures resolve the early diversification of teleost fishes.</title>
        <authorList>
            <person name="Parey E."/>
            <person name="Louis A."/>
            <person name="Montfort J."/>
            <person name="Bouchez O."/>
            <person name="Roques C."/>
            <person name="Iampietro C."/>
            <person name="Lluch J."/>
            <person name="Castinel A."/>
            <person name="Donnadieu C."/>
            <person name="Desvignes T."/>
            <person name="Floi Bucao C."/>
            <person name="Jouanno E."/>
            <person name="Wen M."/>
            <person name="Mejri S."/>
            <person name="Dirks R."/>
            <person name="Jansen H."/>
            <person name="Henkel C."/>
            <person name="Chen W.J."/>
            <person name="Zahm M."/>
            <person name="Cabau C."/>
            <person name="Klopp C."/>
            <person name="Thompson A.W."/>
            <person name="Robinson-Rechavi M."/>
            <person name="Braasch I."/>
            <person name="Lecointre G."/>
            <person name="Bobe J."/>
            <person name="Postlethwait J.H."/>
            <person name="Berthelot C."/>
            <person name="Roest Crollius H."/>
            <person name="Guiguen Y."/>
        </authorList>
    </citation>
    <scope>NUCLEOTIDE SEQUENCE</scope>
    <source>
        <strain evidence="2">NC1722</strain>
    </source>
</reference>
<feature type="region of interest" description="Disordered" evidence="1">
    <location>
        <begin position="82"/>
        <end position="114"/>
    </location>
</feature>
<protein>
    <submittedName>
        <fullName evidence="2">Uncharacterized protein</fullName>
    </submittedName>
</protein>
<dbReference type="AlphaFoldDB" id="A0AAD7WB52"/>
<comment type="caution">
    <text evidence="2">The sequence shown here is derived from an EMBL/GenBank/DDBJ whole genome shotgun (WGS) entry which is preliminary data.</text>
</comment>
<evidence type="ECO:0000313" key="2">
    <source>
        <dbReference type="EMBL" id="KAJ8390105.1"/>
    </source>
</evidence>
<gene>
    <name evidence="2" type="ORF">AAFF_G00111190</name>
</gene>
<sequence>MEIPPEAFTCVQRPELRQTAVSQGFWVVLAVEGGRQVEQPGLPVWSALRRGVAQFCHRLDSPGKQGAQKACVLQIAEHAAYPGQQPRERESSGRVRISHGCSVQQSGEWGALRN</sequence>
<accession>A0AAD7WB52</accession>
<dbReference type="EMBL" id="JAINUG010000174">
    <property type="protein sequence ID" value="KAJ8390105.1"/>
    <property type="molecule type" value="Genomic_DNA"/>
</dbReference>